<dbReference type="InterPro" id="IPR052956">
    <property type="entry name" value="Mesenchyme-surface_protein"/>
</dbReference>
<feature type="region of interest" description="Disordered" evidence="1">
    <location>
        <begin position="461"/>
        <end position="483"/>
    </location>
</feature>
<dbReference type="OrthoDB" id="9803927at2"/>
<feature type="compositionally biased region" description="Low complexity" evidence="1">
    <location>
        <begin position="465"/>
        <end position="475"/>
    </location>
</feature>
<sequence length="589" mass="63923">MLTRSLSTTSLAISAIIVSGCATQQPNDVSVQCSPTQSVESSEGSLSGLTLVGSYVSNSPFDSSAAEIVTFDSCTDQLFVVNAQSKRVDVLALNGNNQPSLKTELDLNVAASHANIRIGAANSVAVYEGLLAVAIENAVKQENGLVALYRADSLELITTFETGALPDMVAFSKNGQYIATANEGEPNSDYSTDPEGSITLIDLSQGLGEAKSFQIGFGDFNQGQSRHHELDSDVRISAPNASVAQDLEPEYLSFSDDGYLYVALQENNALAKIDLSTKRIERIKGLGEKHWADYQLDASNKDKIIGNFQSYPMLTGLYMPDSIDSYQVDGKTYVISANEGDGREYGFKTTQKACENQGYNWDGDDYSGSDKYSSEVDFCIAYSDEIRGAKLKVPSSHPLSAALKDKKQIGRLKVIKPEGQLSDDSHIQSFGTRSFSIWDENGQLVFDSGDQFADVVYATQPEHLNSSNDSNSSADSRSDDKGVEPEAIEVAAINGRQIAFIGLERQGGIMVYDVTNPRSPMFLHYKNNRDFSKPVCTEIDDGDCVNGNYNPEAGDLGPESIHYFTRKGQHLLAVGNEVSGTTTTYRLEF</sequence>
<dbReference type="PANTHER" id="PTHR46928:SF1">
    <property type="entry name" value="MESENCHYME-SPECIFIC CELL SURFACE GLYCOPROTEIN"/>
    <property type="match status" value="1"/>
</dbReference>
<dbReference type="InterPro" id="IPR011048">
    <property type="entry name" value="Haem_d1_sf"/>
</dbReference>
<dbReference type="Pfam" id="PF22494">
    <property type="entry name" value="choice_anch_I"/>
    <property type="match status" value="2"/>
</dbReference>
<dbReference type="AlphaFoldDB" id="A0A178JA73"/>
<dbReference type="EMBL" id="LUAX01000007">
    <property type="protein sequence ID" value="OAM98428.1"/>
    <property type="molecule type" value="Genomic_DNA"/>
</dbReference>
<name>A0A178JA73_9VIBR</name>
<dbReference type="GeneID" id="78078652"/>
<dbReference type="Proteomes" id="UP000094761">
    <property type="component" value="Unassembled WGS sequence"/>
</dbReference>
<proteinExistence type="predicted"/>
<protein>
    <submittedName>
        <fullName evidence="4">Alkaline phosphatase</fullName>
    </submittedName>
    <submittedName>
        <fullName evidence="3">Choice-of-anchor I family protein</fullName>
    </submittedName>
</protein>
<dbReference type="Proteomes" id="UP001150001">
    <property type="component" value="Unassembled WGS sequence"/>
</dbReference>
<evidence type="ECO:0000313" key="5">
    <source>
        <dbReference type="Proteomes" id="UP000094761"/>
    </source>
</evidence>
<dbReference type="PROSITE" id="PS51257">
    <property type="entry name" value="PROKAR_LIPOPROTEIN"/>
    <property type="match status" value="1"/>
</dbReference>
<evidence type="ECO:0000313" key="3">
    <source>
        <dbReference type="EMBL" id="MDC5738714.1"/>
    </source>
</evidence>
<gene>
    <name evidence="4" type="ORF">AZ468_23235</name>
    <name evidence="3" type="ORF">OPW20_01485</name>
</gene>
<evidence type="ECO:0000313" key="6">
    <source>
        <dbReference type="Proteomes" id="UP001150001"/>
    </source>
</evidence>
<organism evidence="4 5">
    <name type="scientific">Vibrio europaeus</name>
    <dbReference type="NCBI Taxonomy" id="300876"/>
    <lineage>
        <taxon>Bacteria</taxon>
        <taxon>Pseudomonadati</taxon>
        <taxon>Pseudomonadota</taxon>
        <taxon>Gammaproteobacteria</taxon>
        <taxon>Vibrionales</taxon>
        <taxon>Vibrionaceae</taxon>
        <taxon>Vibrio</taxon>
        <taxon>Vibrio oreintalis group</taxon>
    </lineage>
</organism>
<evidence type="ECO:0000259" key="2">
    <source>
        <dbReference type="Pfam" id="PF22494"/>
    </source>
</evidence>
<dbReference type="PANTHER" id="PTHR46928">
    <property type="entry name" value="MESENCHYME-SPECIFIC CELL SURFACE GLYCOPROTEIN"/>
    <property type="match status" value="1"/>
</dbReference>
<comment type="caution">
    <text evidence="4">The sequence shown here is derived from an EMBL/GenBank/DDBJ whole genome shotgun (WGS) entry which is preliminary data.</text>
</comment>
<dbReference type="InterPro" id="IPR055188">
    <property type="entry name" value="Choice_anch_I"/>
</dbReference>
<evidence type="ECO:0000313" key="4">
    <source>
        <dbReference type="EMBL" id="OAM98428.1"/>
    </source>
</evidence>
<dbReference type="RefSeq" id="WP_069669566.1">
    <property type="nucleotide sequence ID" value="NZ_JAPFIM010000018.1"/>
</dbReference>
<dbReference type="InterPro" id="IPR015943">
    <property type="entry name" value="WD40/YVTN_repeat-like_dom_sf"/>
</dbReference>
<feature type="domain" description="Choice-of-anchor I" evidence="2">
    <location>
        <begin position="395"/>
        <end position="530"/>
    </location>
</feature>
<dbReference type="NCBIfam" id="NF038117">
    <property type="entry name" value="choice_anch_I"/>
    <property type="match status" value="1"/>
</dbReference>
<dbReference type="SUPFAM" id="SSF51004">
    <property type="entry name" value="C-terminal (heme d1) domain of cytochrome cd1-nitrite reductase"/>
    <property type="match status" value="1"/>
</dbReference>
<reference evidence="4 5" key="1">
    <citation type="submission" date="2016-03" db="EMBL/GenBank/DDBJ databases">
        <title>Draft genome sequence of the Vibrio tubiashii subs. europaeus.</title>
        <authorList>
            <person name="Spinard E."/>
            <person name="Dubert J."/>
            <person name="Nelson D.R."/>
            <person name="Barja J.L."/>
        </authorList>
    </citation>
    <scope>NUCLEOTIDE SEQUENCE [LARGE SCALE GENOMIC DNA]</scope>
    <source>
        <strain evidence="5">PP-638</strain>
        <strain evidence="4">PP2-638</strain>
    </source>
</reference>
<feature type="domain" description="Choice-of-anchor I" evidence="2">
    <location>
        <begin position="63"/>
        <end position="351"/>
    </location>
</feature>
<accession>A0A178JA73</accession>
<evidence type="ECO:0000256" key="1">
    <source>
        <dbReference type="SAM" id="MobiDB-lite"/>
    </source>
</evidence>
<dbReference type="EMBL" id="JAPFIT010000010">
    <property type="protein sequence ID" value="MDC5738714.1"/>
    <property type="molecule type" value="Genomic_DNA"/>
</dbReference>
<reference evidence="3" key="2">
    <citation type="submission" date="2022-11" db="EMBL/GenBank/DDBJ databases">
        <title>Role of the vibriolysin VemA secreted by the emergent pathogen Vibrio europaeus in the colonization of Manila clam mucus.</title>
        <authorList>
            <person name="Martinez C."/>
            <person name="Rodriguez S."/>
            <person name="Vences A."/>
            <person name="Barja J.L."/>
            <person name="Toranzo A.E."/>
            <person name="Dubert J."/>
        </authorList>
    </citation>
    <scope>NUCLEOTIDE SEQUENCE</scope>
    <source>
        <strain evidence="3">3454</strain>
    </source>
</reference>
<keyword evidence="6" id="KW-1185">Reference proteome</keyword>
<dbReference type="Gene3D" id="2.130.10.10">
    <property type="entry name" value="YVTN repeat-like/Quinoprotein amine dehydrogenase"/>
    <property type="match status" value="1"/>
</dbReference>